<dbReference type="GO" id="GO:0005886">
    <property type="term" value="C:plasma membrane"/>
    <property type="evidence" value="ECO:0007669"/>
    <property type="project" value="UniProtKB-SubCell"/>
</dbReference>
<dbReference type="PANTHER" id="PTHR43484">
    <property type="match status" value="1"/>
</dbReference>
<dbReference type="PRINTS" id="PR00956">
    <property type="entry name" value="FLGMOTORFLIN"/>
</dbReference>
<keyword evidence="6" id="KW-0472">Membrane</keyword>
<gene>
    <name evidence="9" type="primary">fliN</name>
    <name evidence="9" type="ORF">V5R04_02660</name>
</gene>
<keyword evidence="9" id="KW-0969">Cilium</keyword>
<evidence type="ECO:0000256" key="6">
    <source>
        <dbReference type="ARBA" id="ARBA00023136"/>
    </source>
</evidence>
<comment type="similarity">
    <text evidence="2">Belongs to the FliN/MopA/SpaO family.</text>
</comment>
<evidence type="ECO:0000259" key="8">
    <source>
        <dbReference type="Pfam" id="PF01052"/>
    </source>
</evidence>
<accession>A0AAU7DVD3</accession>
<dbReference type="InterPro" id="IPR001543">
    <property type="entry name" value="FliN-like_C"/>
</dbReference>
<keyword evidence="3" id="KW-1003">Cell membrane</keyword>
<keyword evidence="4" id="KW-0145">Chemotaxis</keyword>
<dbReference type="AlphaFoldDB" id="A0AAU7DVD3"/>
<dbReference type="NCBIfam" id="TIGR02480">
    <property type="entry name" value="fliN"/>
    <property type="match status" value="1"/>
</dbReference>
<dbReference type="EMBL" id="CP146203">
    <property type="protein sequence ID" value="XBH22147.1"/>
    <property type="molecule type" value="Genomic_DNA"/>
</dbReference>
<reference evidence="9" key="1">
    <citation type="submission" date="2024-02" db="EMBL/GenBank/DDBJ databases">
        <title>Tomenella chthoni gen. nov. sp. nov., a member of the family Jonesiaceae isolated from bat guano.</title>
        <authorList>
            <person name="Miller S.L."/>
            <person name="King J."/>
            <person name="Sankaranarayanan K."/>
            <person name="Lawson P.A."/>
        </authorList>
    </citation>
    <scope>NUCLEOTIDE SEQUENCE</scope>
    <source>
        <strain evidence="9">BS-20</strain>
    </source>
</reference>
<evidence type="ECO:0000256" key="7">
    <source>
        <dbReference type="SAM" id="MobiDB-lite"/>
    </source>
</evidence>
<dbReference type="InterPro" id="IPR051469">
    <property type="entry name" value="FliN/MopA/SpaO"/>
</dbReference>
<dbReference type="Gene3D" id="2.30.330.10">
    <property type="entry name" value="SpoA-like"/>
    <property type="match status" value="1"/>
</dbReference>
<evidence type="ECO:0000256" key="4">
    <source>
        <dbReference type="ARBA" id="ARBA00022500"/>
    </source>
</evidence>
<name>A0AAU7DVD3_9MICO</name>
<sequence length="251" mass="26504">MTVSYSLSDYQELARAVTDLVPSDVPLTPTLESVAPDLSALSSEFELATVHYVGACDARLLLAVTGQTMAPLGQSGLDLGSSRGPQVLLDSVAHKLGQGVIVSQRVALEAFNSASTVYFSLRAGVTLHGWFALNIQEVAPMFDQSSSGAVSESDAGLRTRATGPATADPKSMRMLYDVEMTLTAEIGRAKLPVRQILDLTPGVIVELDRVAGSAADLMVNGHLVARGEVVVVDEDYGLRITEIMDATEGLV</sequence>
<keyword evidence="5" id="KW-0283">Flagellar rotation</keyword>
<dbReference type="GO" id="GO:0003774">
    <property type="term" value="F:cytoskeletal motor activity"/>
    <property type="evidence" value="ECO:0007669"/>
    <property type="project" value="InterPro"/>
</dbReference>
<organism evidence="9">
    <name type="scientific">Jonesiaceae bacterium BS-20</name>
    <dbReference type="NCBI Taxonomy" id="3120821"/>
    <lineage>
        <taxon>Bacteria</taxon>
        <taxon>Bacillati</taxon>
        <taxon>Actinomycetota</taxon>
        <taxon>Actinomycetes</taxon>
        <taxon>Micrococcales</taxon>
        <taxon>Jonesiaceae</taxon>
    </lineage>
</organism>
<dbReference type="GO" id="GO:0006935">
    <property type="term" value="P:chemotaxis"/>
    <property type="evidence" value="ECO:0007669"/>
    <property type="project" value="UniProtKB-KW"/>
</dbReference>
<evidence type="ECO:0000256" key="3">
    <source>
        <dbReference type="ARBA" id="ARBA00022475"/>
    </source>
</evidence>
<evidence type="ECO:0000256" key="2">
    <source>
        <dbReference type="ARBA" id="ARBA00009226"/>
    </source>
</evidence>
<dbReference type="Pfam" id="PF01052">
    <property type="entry name" value="FliMN_C"/>
    <property type="match status" value="1"/>
</dbReference>
<dbReference type="PANTHER" id="PTHR43484:SF1">
    <property type="entry name" value="FLAGELLAR MOTOR SWITCH PROTEIN FLIN"/>
    <property type="match status" value="1"/>
</dbReference>
<dbReference type="GO" id="GO:0071973">
    <property type="term" value="P:bacterial-type flagellum-dependent cell motility"/>
    <property type="evidence" value="ECO:0007669"/>
    <property type="project" value="InterPro"/>
</dbReference>
<feature type="domain" description="Flagellar motor switch protein FliN-like C-terminal" evidence="8">
    <location>
        <begin position="174"/>
        <end position="244"/>
    </location>
</feature>
<proteinExistence type="inferred from homology"/>
<dbReference type="GO" id="GO:0009425">
    <property type="term" value="C:bacterial-type flagellum basal body"/>
    <property type="evidence" value="ECO:0007669"/>
    <property type="project" value="InterPro"/>
</dbReference>
<feature type="region of interest" description="Disordered" evidence="7">
    <location>
        <begin position="149"/>
        <end position="168"/>
    </location>
</feature>
<evidence type="ECO:0000256" key="5">
    <source>
        <dbReference type="ARBA" id="ARBA00022779"/>
    </source>
</evidence>
<evidence type="ECO:0000313" key="9">
    <source>
        <dbReference type="EMBL" id="XBH22147.1"/>
    </source>
</evidence>
<dbReference type="SUPFAM" id="SSF101801">
    <property type="entry name" value="Surface presentation of antigens (SPOA)"/>
    <property type="match status" value="1"/>
</dbReference>
<evidence type="ECO:0000256" key="1">
    <source>
        <dbReference type="ARBA" id="ARBA00004413"/>
    </source>
</evidence>
<comment type="subcellular location">
    <subcellularLocation>
        <location evidence="1">Cell membrane</location>
        <topology evidence="1">Peripheral membrane protein</topology>
        <orientation evidence="1">Cytoplasmic side</orientation>
    </subcellularLocation>
</comment>
<dbReference type="InterPro" id="IPR012826">
    <property type="entry name" value="FliN"/>
</dbReference>
<keyword evidence="9" id="KW-0966">Cell projection</keyword>
<dbReference type="InterPro" id="IPR001172">
    <property type="entry name" value="FliN_T3SS_HrcQb"/>
</dbReference>
<protein>
    <submittedName>
        <fullName evidence="9">Flagellar motor switch protein FliN</fullName>
    </submittedName>
</protein>
<keyword evidence="9" id="KW-0282">Flagellum</keyword>
<dbReference type="InterPro" id="IPR036429">
    <property type="entry name" value="SpoA-like_sf"/>
</dbReference>